<keyword evidence="7" id="KW-0560">Oxidoreductase</keyword>
<proteinExistence type="inferred from homology"/>
<evidence type="ECO:0000259" key="14">
    <source>
        <dbReference type="PROSITE" id="PS50836"/>
    </source>
</evidence>
<organism evidence="15 16">
    <name type="scientific">Cimex lectularius</name>
    <name type="common">Bed bug</name>
    <name type="synonym">Acanthia lectularia</name>
    <dbReference type="NCBI Taxonomy" id="79782"/>
    <lineage>
        <taxon>Eukaryota</taxon>
        <taxon>Metazoa</taxon>
        <taxon>Ecdysozoa</taxon>
        <taxon>Arthropoda</taxon>
        <taxon>Hexapoda</taxon>
        <taxon>Insecta</taxon>
        <taxon>Pterygota</taxon>
        <taxon>Neoptera</taxon>
        <taxon>Paraneoptera</taxon>
        <taxon>Hemiptera</taxon>
        <taxon>Heteroptera</taxon>
        <taxon>Panheteroptera</taxon>
        <taxon>Cimicomorpha</taxon>
        <taxon>Cimicidae</taxon>
        <taxon>Cimex</taxon>
    </lineage>
</organism>
<protein>
    <recommendedName>
        <fullName evidence="14">DOMON domain-containing protein</fullName>
    </recommendedName>
</protein>
<dbReference type="InterPro" id="IPR008977">
    <property type="entry name" value="PHM/PNGase_F_dom_sf"/>
</dbReference>
<dbReference type="Proteomes" id="UP000494040">
    <property type="component" value="Unassembled WGS sequence"/>
</dbReference>
<evidence type="ECO:0000313" key="16">
    <source>
        <dbReference type="Proteomes" id="UP000494040"/>
    </source>
</evidence>
<dbReference type="InterPro" id="IPR005018">
    <property type="entry name" value="DOMON_domain"/>
</dbReference>
<reference evidence="15" key="1">
    <citation type="submission" date="2022-01" db="UniProtKB">
        <authorList>
            <consortium name="EnsemblMetazoa"/>
        </authorList>
    </citation>
    <scope>IDENTIFICATION</scope>
</reference>
<dbReference type="Pfam" id="PF03351">
    <property type="entry name" value="DOMON"/>
    <property type="match status" value="1"/>
</dbReference>
<dbReference type="Gene3D" id="2.60.120.230">
    <property type="match status" value="1"/>
</dbReference>
<dbReference type="KEGG" id="clec:106667484"/>
<name>A0A8I6RZX2_CIMLE</name>
<dbReference type="GO" id="GO:0030667">
    <property type="term" value="C:secretory granule membrane"/>
    <property type="evidence" value="ECO:0007669"/>
    <property type="project" value="TreeGrafter"/>
</dbReference>
<evidence type="ECO:0000256" key="13">
    <source>
        <dbReference type="SAM" id="SignalP"/>
    </source>
</evidence>
<keyword evidence="6" id="KW-1133">Transmembrane helix</keyword>
<keyword evidence="9" id="KW-0503">Monooxygenase</keyword>
<dbReference type="EnsemblMetazoa" id="XM_014395442.2">
    <property type="protein sequence ID" value="XP_014250928.1"/>
    <property type="gene ID" value="LOC106667484"/>
</dbReference>
<feature type="chain" id="PRO_5035257361" description="DOMON domain-containing protein" evidence="13">
    <location>
        <begin position="22"/>
        <end position="583"/>
    </location>
</feature>
<dbReference type="SUPFAM" id="SSF49742">
    <property type="entry name" value="PHM/PNGase F"/>
    <property type="match status" value="2"/>
</dbReference>
<evidence type="ECO:0000256" key="2">
    <source>
        <dbReference type="ARBA" id="ARBA00004167"/>
    </source>
</evidence>
<dbReference type="PROSITE" id="PS00084">
    <property type="entry name" value="CU2_MONOOXYGENASE_1"/>
    <property type="match status" value="1"/>
</dbReference>
<dbReference type="OrthoDB" id="129121at2759"/>
<feature type="domain" description="DOMON" evidence="14">
    <location>
        <begin position="36"/>
        <end position="154"/>
    </location>
</feature>
<dbReference type="InterPro" id="IPR045266">
    <property type="entry name" value="DOH_DOMON"/>
</dbReference>
<dbReference type="GO" id="GO:0004500">
    <property type="term" value="F:dopamine beta-monooxygenase activity"/>
    <property type="evidence" value="ECO:0007669"/>
    <property type="project" value="InterPro"/>
</dbReference>
<keyword evidence="8" id="KW-0186">Copper</keyword>
<dbReference type="InterPro" id="IPR028460">
    <property type="entry name" value="Tbh/DBH"/>
</dbReference>
<dbReference type="InterPro" id="IPR000945">
    <property type="entry name" value="DBH-like"/>
</dbReference>
<dbReference type="Pfam" id="PF01082">
    <property type="entry name" value="Cu2_monooxygen"/>
    <property type="match status" value="1"/>
</dbReference>
<dbReference type="GO" id="GO:0042421">
    <property type="term" value="P:norepinephrine biosynthetic process"/>
    <property type="evidence" value="ECO:0007669"/>
    <property type="project" value="TreeGrafter"/>
</dbReference>
<evidence type="ECO:0000256" key="1">
    <source>
        <dbReference type="ARBA" id="ARBA00001973"/>
    </source>
</evidence>
<dbReference type="GO" id="GO:0005507">
    <property type="term" value="F:copper ion binding"/>
    <property type="evidence" value="ECO:0007669"/>
    <property type="project" value="InterPro"/>
</dbReference>
<evidence type="ECO:0000313" key="15">
    <source>
        <dbReference type="EnsemblMetazoa" id="XP_014250928.1"/>
    </source>
</evidence>
<dbReference type="FunFam" id="2.60.120.230:FF:000001">
    <property type="entry name" value="Monooxygenase, DBH-like 1"/>
    <property type="match status" value="1"/>
</dbReference>
<dbReference type="SMART" id="SM00664">
    <property type="entry name" value="DoH"/>
    <property type="match status" value="1"/>
</dbReference>
<keyword evidence="13" id="KW-0732">Signal</keyword>
<keyword evidence="11" id="KW-1015">Disulfide bond</keyword>
<dbReference type="GO" id="GO:0042420">
    <property type="term" value="P:dopamine catabolic process"/>
    <property type="evidence" value="ECO:0007669"/>
    <property type="project" value="TreeGrafter"/>
</dbReference>
<keyword evidence="10" id="KW-0472">Membrane</keyword>
<evidence type="ECO:0000256" key="8">
    <source>
        <dbReference type="ARBA" id="ARBA00023008"/>
    </source>
</evidence>
<dbReference type="CTD" id="31718"/>
<dbReference type="InterPro" id="IPR014784">
    <property type="entry name" value="Cu2_ascorb_mOase-like_C"/>
</dbReference>
<dbReference type="AlphaFoldDB" id="A0A8I6RZX2"/>
<keyword evidence="5" id="KW-0479">Metal-binding</keyword>
<dbReference type="InterPro" id="IPR020611">
    <property type="entry name" value="Cu2_ascorb_mOase_CS-1"/>
</dbReference>
<evidence type="ECO:0000256" key="12">
    <source>
        <dbReference type="ARBA" id="ARBA00023180"/>
    </source>
</evidence>
<dbReference type="InterPro" id="IPR036939">
    <property type="entry name" value="Cu2_ascorb_mOase_N_sf"/>
</dbReference>
<evidence type="ECO:0000256" key="3">
    <source>
        <dbReference type="ARBA" id="ARBA00010676"/>
    </source>
</evidence>
<dbReference type="PROSITE" id="PS50836">
    <property type="entry name" value="DOMON"/>
    <property type="match status" value="1"/>
</dbReference>
<keyword evidence="4" id="KW-0812">Transmembrane</keyword>
<dbReference type="Pfam" id="PF03712">
    <property type="entry name" value="Cu2_monoox_C"/>
    <property type="match status" value="1"/>
</dbReference>
<evidence type="ECO:0000256" key="5">
    <source>
        <dbReference type="ARBA" id="ARBA00022723"/>
    </source>
</evidence>
<evidence type="ECO:0000256" key="11">
    <source>
        <dbReference type="ARBA" id="ARBA00023157"/>
    </source>
</evidence>
<comment type="similarity">
    <text evidence="3">Belongs to the copper type II ascorbate-dependent monooxygenase family.</text>
</comment>
<keyword evidence="16" id="KW-1185">Reference proteome</keyword>
<dbReference type="OMA" id="FPHFSGP"/>
<evidence type="ECO:0000256" key="7">
    <source>
        <dbReference type="ARBA" id="ARBA00023002"/>
    </source>
</evidence>
<dbReference type="Gene3D" id="2.60.120.310">
    <property type="entry name" value="Copper type II, ascorbate-dependent monooxygenase, N-terminal domain"/>
    <property type="match status" value="1"/>
</dbReference>
<dbReference type="PANTHER" id="PTHR10157">
    <property type="entry name" value="DOPAMINE BETA HYDROXYLASE RELATED"/>
    <property type="match status" value="1"/>
</dbReference>
<evidence type="ECO:0000256" key="4">
    <source>
        <dbReference type="ARBA" id="ARBA00022692"/>
    </source>
</evidence>
<dbReference type="InterPro" id="IPR024548">
    <property type="entry name" value="Cu2_monoox_C"/>
</dbReference>
<dbReference type="InterPro" id="IPR000323">
    <property type="entry name" value="Cu2_ascorb_mOase_N"/>
</dbReference>
<comment type="cofactor">
    <cofactor evidence="1">
        <name>Cu(2+)</name>
        <dbReference type="ChEBI" id="CHEBI:29036"/>
    </cofactor>
</comment>
<dbReference type="GO" id="GO:0006589">
    <property type="term" value="P:octopamine biosynthetic process"/>
    <property type="evidence" value="ECO:0007669"/>
    <property type="project" value="TreeGrafter"/>
</dbReference>
<dbReference type="CDD" id="cd09631">
    <property type="entry name" value="DOMON_DOH"/>
    <property type="match status" value="1"/>
</dbReference>
<evidence type="ECO:0000256" key="9">
    <source>
        <dbReference type="ARBA" id="ARBA00023033"/>
    </source>
</evidence>
<sequence>MSTASLILVTSLSLVLTGADASLPRGVYNVPLDAKARHNLFWSLDYDKQLVKFEAHVRLEDDQWFAVGFSDRGTHENGDYCIIYPDKFQRLRIADISTDDKCLVTVDEQQDCKNFASKRYGYMTKITFTRAFDTCNKNDYKIEEGTTHIVWAIGVTFQNKRKLCDQIQEGMVRTQLLKNTMDNPVLPPMTWSYAATAPTVRVPGVETTYWCYLVKLPQQLDQKHHIIKFEPIITRGNEGLVHHMELFHCESEDVNAILSQYSGPCEKKPKELEVCKKVLAAWAMGATPFYYPEEAGLLVGGRDYSKYAMLEVHYNNPSLKADWVDNSGLRIFLTRNLRKYNAGVIELGLEYIDKMAIPPQQDEFTLSGYCIAECTAVALPQVGIMIFASQLHTHLTGVKVETSHIRNGVELPKINYDYHYSTHFQEIRLLKQQHHILPGDALVTTCTYNTVDRSNITLGGFSITDEMCVNYIYYYPKINLEVCKSSISDFALKEYFDNLNRLEWQNTGSELPISKSYVGIEWNPLRSKILHRLYLESPIYMQCNQSNGERFPGDWANMPTTTVRTALPIKESQCFHKENYVMF</sequence>
<dbReference type="GO" id="GO:0005615">
    <property type="term" value="C:extracellular space"/>
    <property type="evidence" value="ECO:0007669"/>
    <property type="project" value="TreeGrafter"/>
</dbReference>
<evidence type="ECO:0000256" key="10">
    <source>
        <dbReference type="ARBA" id="ARBA00023136"/>
    </source>
</evidence>
<dbReference type="FunFam" id="2.60.120.310:FF:000004">
    <property type="entry name" value="DBH-like monooxygenase protein 1"/>
    <property type="match status" value="1"/>
</dbReference>
<comment type="subcellular location">
    <subcellularLocation>
        <location evidence="2">Membrane</location>
        <topology evidence="2">Single-pass membrane protein</topology>
    </subcellularLocation>
</comment>
<dbReference type="GeneID" id="106667484"/>
<evidence type="ECO:0000256" key="6">
    <source>
        <dbReference type="ARBA" id="ARBA00022989"/>
    </source>
</evidence>
<dbReference type="PRINTS" id="PR00767">
    <property type="entry name" value="DBMONOXGNASE"/>
</dbReference>
<feature type="signal peptide" evidence="13">
    <location>
        <begin position="1"/>
        <end position="21"/>
    </location>
</feature>
<accession>A0A8I6RZX2</accession>
<keyword evidence="12" id="KW-0325">Glycoprotein</keyword>
<dbReference type="PANTHER" id="PTHR10157:SF29">
    <property type="entry name" value="DOPAMINE BETA-HYDROXYLASE"/>
    <property type="match status" value="1"/>
</dbReference>
<dbReference type="RefSeq" id="XP_014250928.1">
    <property type="nucleotide sequence ID" value="XM_014395442.2"/>
</dbReference>